<accession>A0A1G8E9M2</accession>
<dbReference type="Proteomes" id="UP000199017">
    <property type="component" value="Unassembled WGS sequence"/>
</dbReference>
<dbReference type="AlphaFoldDB" id="A0A1G8E9M2"/>
<name>A0A1G8E9M2_9BACI</name>
<evidence type="ECO:0000313" key="1">
    <source>
        <dbReference type="EMBL" id="SDH66642.1"/>
    </source>
</evidence>
<evidence type="ECO:0000313" key="2">
    <source>
        <dbReference type="Proteomes" id="UP000199017"/>
    </source>
</evidence>
<dbReference type="STRING" id="930129.SAMN05216352_102130"/>
<proteinExistence type="predicted"/>
<keyword evidence="2" id="KW-1185">Reference proteome</keyword>
<protein>
    <submittedName>
        <fullName evidence="1">Uncharacterized protein</fullName>
    </submittedName>
</protein>
<dbReference type="EMBL" id="FNDU01000002">
    <property type="protein sequence ID" value="SDH66642.1"/>
    <property type="molecule type" value="Genomic_DNA"/>
</dbReference>
<sequence>MMDFTAGVFACSAVQRIDIVLLQNAAFLGWSASIDWKY</sequence>
<gene>
    <name evidence="1" type="ORF">SAMN05216352_102130</name>
</gene>
<organism evidence="1 2">
    <name type="scientific">Alteribacillus bidgolensis</name>
    <dbReference type="NCBI Taxonomy" id="930129"/>
    <lineage>
        <taxon>Bacteria</taxon>
        <taxon>Bacillati</taxon>
        <taxon>Bacillota</taxon>
        <taxon>Bacilli</taxon>
        <taxon>Bacillales</taxon>
        <taxon>Bacillaceae</taxon>
        <taxon>Alteribacillus</taxon>
    </lineage>
</organism>
<reference evidence="1 2" key="1">
    <citation type="submission" date="2016-10" db="EMBL/GenBank/DDBJ databases">
        <authorList>
            <person name="de Groot N.N."/>
        </authorList>
    </citation>
    <scope>NUCLEOTIDE SEQUENCE [LARGE SCALE GENOMIC DNA]</scope>
    <source>
        <strain evidence="2">P4B,CCM 7963,CECT 7998,DSM 25260,IBRC-M 10614,KCTC 13821</strain>
    </source>
</reference>